<name>A0ABZ2TEL3_9RHOB</name>
<keyword evidence="8 11" id="KW-1133">Transmembrane helix</keyword>
<keyword evidence="4" id="KW-1003">Cell membrane</keyword>
<keyword evidence="7" id="KW-0862">Zinc</keyword>
<evidence type="ECO:0000256" key="2">
    <source>
        <dbReference type="ARBA" id="ARBA00009765"/>
    </source>
</evidence>
<keyword evidence="5" id="KW-0997">Cell inner membrane</keyword>
<evidence type="ECO:0000313" key="12">
    <source>
        <dbReference type="EMBL" id="WYK18170.1"/>
    </source>
</evidence>
<keyword evidence="13" id="KW-1185">Reference proteome</keyword>
<evidence type="ECO:0000256" key="4">
    <source>
        <dbReference type="ARBA" id="ARBA00022475"/>
    </source>
</evidence>
<dbReference type="SUPFAM" id="SSF144083">
    <property type="entry name" value="Magnesium transport protein CorA, transmembrane region"/>
    <property type="match status" value="1"/>
</dbReference>
<dbReference type="RefSeq" id="WP_317054853.1">
    <property type="nucleotide sequence ID" value="NZ_CP146606.1"/>
</dbReference>
<keyword evidence="6 11" id="KW-0812">Transmembrane</keyword>
<dbReference type="Gene3D" id="3.30.460.20">
    <property type="entry name" value="CorA soluble domain-like"/>
    <property type="match status" value="1"/>
</dbReference>
<proteinExistence type="inferred from homology"/>
<gene>
    <name evidence="12" type="ORF">RZS32_017615</name>
</gene>
<dbReference type="InterPro" id="IPR045861">
    <property type="entry name" value="CorA_cytoplasmic_dom"/>
</dbReference>
<protein>
    <submittedName>
        <fullName evidence="12">CorA family divalent cation transporter</fullName>
    </submittedName>
</protein>
<dbReference type="PANTHER" id="PTHR46494:SF3">
    <property type="entry name" value="ZINC TRANSPORT PROTEIN ZNTB"/>
    <property type="match status" value="1"/>
</dbReference>
<evidence type="ECO:0000256" key="6">
    <source>
        <dbReference type="ARBA" id="ARBA00022692"/>
    </source>
</evidence>
<comment type="subcellular location">
    <subcellularLocation>
        <location evidence="1">Cell membrane</location>
        <topology evidence="1">Multi-pass membrane protein</topology>
    </subcellularLocation>
</comment>
<reference evidence="12 13" key="1">
    <citation type="submission" date="2024-02" db="EMBL/GenBank/DDBJ databases">
        <title>Roseovarius strain W115 nov., isolated from a marine algae.</title>
        <authorList>
            <person name="Lee M.W."/>
            <person name="Lee J.K."/>
            <person name="Kim J.M."/>
            <person name="Choi D.G."/>
            <person name="Baek J.H."/>
            <person name="Bayburt H."/>
            <person name="Jung J.J."/>
            <person name="Han D.M."/>
            <person name="Jeon C.O."/>
        </authorList>
    </citation>
    <scope>NUCLEOTIDE SEQUENCE [LARGE SCALE GENOMIC DNA]</scope>
    <source>
        <strain evidence="12 13">W115</strain>
    </source>
</reference>
<evidence type="ECO:0000256" key="9">
    <source>
        <dbReference type="ARBA" id="ARBA00023065"/>
    </source>
</evidence>
<dbReference type="Gene3D" id="1.20.58.340">
    <property type="entry name" value="Magnesium transport protein CorA, transmembrane region"/>
    <property type="match status" value="2"/>
</dbReference>
<evidence type="ECO:0000256" key="11">
    <source>
        <dbReference type="SAM" id="Phobius"/>
    </source>
</evidence>
<dbReference type="Pfam" id="PF01544">
    <property type="entry name" value="CorA"/>
    <property type="match status" value="1"/>
</dbReference>
<feature type="transmembrane region" description="Helical" evidence="11">
    <location>
        <begin position="248"/>
        <end position="269"/>
    </location>
</feature>
<dbReference type="EMBL" id="CP146606">
    <property type="protein sequence ID" value="WYK18170.1"/>
    <property type="molecule type" value="Genomic_DNA"/>
</dbReference>
<organism evidence="12 13">
    <name type="scientific">Roseovarius rhodophyticola</name>
    <dbReference type="NCBI Taxonomy" id="3080827"/>
    <lineage>
        <taxon>Bacteria</taxon>
        <taxon>Pseudomonadati</taxon>
        <taxon>Pseudomonadota</taxon>
        <taxon>Alphaproteobacteria</taxon>
        <taxon>Rhodobacterales</taxon>
        <taxon>Roseobacteraceae</taxon>
        <taxon>Roseovarius</taxon>
    </lineage>
</organism>
<evidence type="ECO:0000256" key="7">
    <source>
        <dbReference type="ARBA" id="ARBA00022833"/>
    </source>
</evidence>
<evidence type="ECO:0000256" key="5">
    <source>
        <dbReference type="ARBA" id="ARBA00022519"/>
    </source>
</evidence>
<sequence length="307" mass="34178">MSKEPIKLARRLGQESSDTAWHRLKADMPELKMALGSIDAVDAVTVAALIAEDTRPRCLPHGSGALLILRGVNTEPGADPEDMVSPRLWIDTTKVVTFQVRHLDAVDVMAREIEAGNGPDSPGEFVVALTDRLTDRMQEVIESVDTALDGLEDEQSLKPVPMLRKEITEIRRKIVLLRRFIAPQRDALDVLIAETFDWQTELQERRLTDIVDRITRLVEQLDTMQLRASILQDFVSVRVTERLNKTMVLLSIVAGVFLPLSFVAGLFGMNVAGIPLATQPFAFLWISVGLLVVGLGALFLLLKLWPR</sequence>
<comment type="similarity">
    <text evidence="2">Belongs to the CorA metal ion transporter (MIT) (TC 1.A.35) family.</text>
</comment>
<keyword evidence="10 11" id="KW-0472">Membrane</keyword>
<evidence type="ECO:0000256" key="10">
    <source>
        <dbReference type="ARBA" id="ARBA00023136"/>
    </source>
</evidence>
<evidence type="ECO:0000313" key="13">
    <source>
        <dbReference type="Proteomes" id="UP001281305"/>
    </source>
</evidence>
<evidence type="ECO:0000256" key="1">
    <source>
        <dbReference type="ARBA" id="ARBA00004651"/>
    </source>
</evidence>
<keyword evidence="3" id="KW-0813">Transport</keyword>
<dbReference type="SUPFAM" id="SSF143865">
    <property type="entry name" value="CorA soluble domain-like"/>
    <property type="match status" value="1"/>
</dbReference>
<keyword evidence="9" id="KW-0406">Ion transport</keyword>
<evidence type="ECO:0000256" key="3">
    <source>
        <dbReference type="ARBA" id="ARBA00022448"/>
    </source>
</evidence>
<feature type="transmembrane region" description="Helical" evidence="11">
    <location>
        <begin position="281"/>
        <end position="302"/>
    </location>
</feature>
<dbReference type="PANTHER" id="PTHR46494">
    <property type="entry name" value="CORA FAMILY METAL ION TRANSPORTER (EUROFUNG)"/>
    <property type="match status" value="1"/>
</dbReference>
<accession>A0ABZ2TEL3</accession>
<dbReference type="Proteomes" id="UP001281305">
    <property type="component" value="Chromosome"/>
</dbReference>
<dbReference type="InterPro" id="IPR045863">
    <property type="entry name" value="CorA_TM1_TM2"/>
</dbReference>
<evidence type="ECO:0000256" key="8">
    <source>
        <dbReference type="ARBA" id="ARBA00022989"/>
    </source>
</evidence>
<dbReference type="InterPro" id="IPR002523">
    <property type="entry name" value="MgTranspt_CorA/ZnTranspt_ZntB"/>
</dbReference>